<organism evidence="1 2">
    <name type="scientific">Paraburkholderia caledonica</name>
    <dbReference type="NCBI Taxonomy" id="134536"/>
    <lineage>
        <taxon>Bacteria</taxon>
        <taxon>Pseudomonadati</taxon>
        <taxon>Pseudomonadota</taxon>
        <taxon>Betaproteobacteria</taxon>
        <taxon>Burkholderiales</taxon>
        <taxon>Burkholderiaceae</taxon>
        <taxon>Paraburkholderia</taxon>
    </lineage>
</organism>
<accession>A0AB73IAV0</accession>
<name>A0AB73IAV0_9BURK</name>
<comment type="caution">
    <text evidence="1">The sequence shown here is derived from an EMBL/GenBank/DDBJ whole genome shotgun (WGS) entry which is preliminary data.</text>
</comment>
<sequence>MPTRYSPAASAIEHARQRLHLLELLEHERTEEASEATAALALRDFVEDMNASGFVADALARCGIAGASVAPACGS</sequence>
<protein>
    <submittedName>
        <fullName evidence="1">Uncharacterized protein</fullName>
    </submittedName>
</protein>
<proteinExistence type="predicted"/>
<dbReference type="EMBL" id="JAURTK010000003">
    <property type="protein sequence ID" value="MDP9647155.1"/>
    <property type="molecule type" value="Genomic_DNA"/>
</dbReference>
<evidence type="ECO:0000313" key="2">
    <source>
        <dbReference type="Proteomes" id="UP001229486"/>
    </source>
</evidence>
<gene>
    <name evidence="1" type="ORF">J2793_002601</name>
</gene>
<dbReference type="AlphaFoldDB" id="A0AB73IAV0"/>
<dbReference type="Proteomes" id="UP001229486">
    <property type="component" value="Unassembled WGS sequence"/>
</dbReference>
<evidence type="ECO:0000313" key="1">
    <source>
        <dbReference type="EMBL" id="MDP9647155.1"/>
    </source>
</evidence>
<reference evidence="1" key="1">
    <citation type="submission" date="2023-07" db="EMBL/GenBank/DDBJ databases">
        <title>Sorghum-associated microbial communities from plants grown in Nebraska, USA.</title>
        <authorList>
            <person name="Schachtman D."/>
        </authorList>
    </citation>
    <scope>NUCLEOTIDE SEQUENCE</scope>
    <source>
        <strain evidence="1">DS1061</strain>
    </source>
</reference>